<keyword evidence="1" id="KW-1015">Disulfide bond</keyword>
<feature type="signal peptide" evidence="3">
    <location>
        <begin position="1"/>
        <end position="16"/>
    </location>
</feature>
<dbReference type="PROSITE" id="PS00134">
    <property type="entry name" value="TRYPSIN_HIS"/>
    <property type="match status" value="1"/>
</dbReference>
<dbReference type="PROSITE" id="PS50240">
    <property type="entry name" value="TRYPSIN_DOM"/>
    <property type="match status" value="1"/>
</dbReference>
<dbReference type="CDD" id="cd00190">
    <property type="entry name" value="Tryp_SPc"/>
    <property type="match status" value="1"/>
</dbReference>
<comment type="caution">
    <text evidence="5">The sequence shown here is derived from an EMBL/GenBank/DDBJ whole genome shotgun (WGS) entry which is preliminary data.</text>
</comment>
<keyword evidence="2" id="KW-0720">Serine protease</keyword>
<proteinExistence type="predicted"/>
<gene>
    <name evidence="5" type="ORF">DCHRY22_LOCUS14680</name>
</gene>
<dbReference type="GO" id="GO:0006508">
    <property type="term" value="P:proteolysis"/>
    <property type="evidence" value="ECO:0007669"/>
    <property type="project" value="UniProtKB-KW"/>
</dbReference>
<reference evidence="5" key="1">
    <citation type="submission" date="2021-09" db="EMBL/GenBank/DDBJ databases">
        <authorList>
            <person name="Martin H S."/>
        </authorList>
    </citation>
    <scope>NUCLEOTIDE SEQUENCE</scope>
</reference>
<dbReference type="PANTHER" id="PTHR24260">
    <property type="match status" value="1"/>
</dbReference>
<evidence type="ECO:0000256" key="1">
    <source>
        <dbReference type="ARBA" id="ARBA00023157"/>
    </source>
</evidence>
<dbReference type="PROSITE" id="PS00135">
    <property type="entry name" value="TRYPSIN_SER"/>
    <property type="match status" value="1"/>
</dbReference>
<sequence length="298" mass="32509">MKIALCLISFALCTSAGTLNSTASRSYSTYGYLRKYAIPEAERVREAEKEYLRKKPLMTRITGGLPALSGQFKYQAGLISDIVDIKNKGLCGGSLLTKNRVLTAAHCWYDGENQAWRFTVVLGSQLLFFGGTRILTSDVTTHIYWFPSFNVNDIAIIRLPEPVTLSDSIGTVSLPVGLEVFDDLTGEIATASGFGYTSDGANVTENQSLHYVNMTVISNAVCNVFYAGGIRSSNICTNTLEGKSTCHGDSGGPLVFYRNEMTYIIGVTSFGSLFGCEAGWPAAFVRVTSYLKFIYENL</sequence>
<accession>A0A8J2R9U1</accession>
<keyword evidence="2" id="KW-0645">Protease</keyword>
<dbReference type="AlphaFoldDB" id="A0A8J2R9U1"/>
<dbReference type="Pfam" id="PF00089">
    <property type="entry name" value="Trypsin"/>
    <property type="match status" value="1"/>
</dbReference>
<name>A0A8J2R9U1_9NEOP</name>
<dbReference type="SUPFAM" id="SSF50494">
    <property type="entry name" value="Trypsin-like serine proteases"/>
    <property type="match status" value="1"/>
</dbReference>
<dbReference type="EMBL" id="CAKASE010000081">
    <property type="protein sequence ID" value="CAG9583250.1"/>
    <property type="molecule type" value="Genomic_DNA"/>
</dbReference>
<keyword evidence="3" id="KW-0732">Signal</keyword>
<evidence type="ECO:0000313" key="6">
    <source>
        <dbReference type="Proteomes" id="UP000789524"/>
    </source>
</evidence>
<dbReference type="Proteomes" id="UP000789524">
    <property type="component" value="Unassembled WGS sequence"/>
</dbReference>
<dbReference type="InterPro" id="IPR018114">
    <property type="entry name" value="TRYPSIN_HIS"/>
</dbReference>
<keyword evidence="2" id="KW-0378">Hydrolase</keyword>
<feature type="chain" id="PRO_5035217208" evidence="3">
    <location>
        <begin position="17"/>
        <end position="298"/>
    </location>
</feature>
<dbReference type="InterPro" id="IPR001314">
    <property type="entry name" value="Peptidase_S1A"/>
</dbReference>
<dbReference type="SMART" id="SM00020">
    <property type="entry name" value="Tryp_SPc"/>
    <property type="match status" value="1"/>
</dbReference>
<dbReference type="GO" id="GO:0004252">
    <property type="term" value="F:serine-type endopeptidase activity"/>
    <property type="evidence" value="ECO:0007669"/>
    <property type="project" value="InterPro"/>
</dbReference>
<dbReference type="PRINTS" id="PR00722">
    <property type="entry name" value="CHYMOTRYPSIN"/>
</dbReference>
<dbReference type="InterPro" id="IPR001254">
    <property type="entry name" value="Trypsin_dom"/>
</dbReference>
<dbReference type="InterPro" id="IPR009003">
    <property type="entry name" value="Peptidase_S1_PA"/>
</dbReference>
<dbReference type="OrthoDB" id="5565075at2759"/>
<evidence type="ECO:0000259" key="4">
    <source>
        <dbReference type="PROSITE" id="PS50240"/>
    </source>
</evidence>
<protein>
    <submittedName>
        <fullName evidence="5">(African queen) hypothetical protein</fullName>
    </submittedName>
</protein>
<evidence type="ECO:0000256" key="3">
    <source>
        <dbReference type="SAM" id="SignalP"/>
    </source>
</evidence>
<evidence type="ECO:0000256" key="2">
    <source>
        <dbReference type="RuleBase" id="RU363034"/>
    </source>
</evidence>
<dbReference type="InterPro" id="IPR051333">
    <property type="entry name" value="CLIP_Serine_Protease"/>
</dbReference>
<dbReference type="InterPro" id="IPR043504">
    <property type="entry name" value="Peptidase_S1_PA_chymotrypsin"/>
</dbReference>
<evidence type="ECO:0000313" key="5">
    <source>
        <dbReference type="EMBL" id="CAG9583250.1"/>
    </source>
</evidence>
<organism evidence="5 6">
    <name type="scientific">Danaus chrysippus</name>
    <name type="common">African queen</name>
    <dbReference type="NCBI Taxonomy" id="151541"/>
    <lineage>
        <taxon>Eukaryota</taxon>
        <taxon>Metazoa</taxon>
        <taxon>Ecdysozoa</taxon>
        <taxon>Arthropoda</taxon>
        <taxon>Hexapoda</taxon>
        <taxon>Insecta</taxon>
        <taxon>Pterygota</taxon>
        <taxon>Neoptera</taxon>
        <taxon>Endopterygota</taxon>
        <taxon>Lepidoptera</taxon>
        <taxon>Glossata</taxon>
        <taxon>Ditrysia</taxon>
        <taxon>Papilionoidea</taxon>
        <taxon>Nymphalidae</taxon>
        <taxon>Danainae</taxon>
        <taxon>Danaini</taxon>
        <taxon>Danaina</taxon>
        <taxon>Danaus</taxon>
        <taxon>Anosia</taxon>
    </lineage>
</organism>
<feature type="domain" description="Peptidase S1" evidence="4">
    <location>
        <begin position="61"/>
        <end position="298"/>
    </location>
</feature>
<dbReference type="InterPro" id="IPR033116">
    <property type="entry name" value="TRYPSIN_SER"/>
</dbReference>
<dbReference type="PANTHER" id="PTHR24260:SF134">
    <property type="entry name" value="AT07769P-RELATED"/>
    <property type="match status" value="1"/>
</dbReference>
<keyword evidence="6" id="KW-1185">Reference proteome</keyword>
<dbReference type="Gene3D" id="2.40.10.10">
    <property type="entry name" value="Trypsin-like serine proteases"/>
    <property type="match status" value="1"/>
</dbReference>